<keyword evidence="2" id="KW-1185">Reference proteome</keyword>
<organism evidence="1 2">
    <name type="scientific">Racocetra persica</name>
    <dbReference type="NCBI Taxonomy" id="160502"/>
    <lineage>
        <taxon>Eukaryota</taxon>
        <taxon>Fungi</taxon>
        <taxon>Fungi incertae sedis</taxon>
        <taxon>Mucoromycota</taxon>
        <taxon>Glomeromycotina</taxon>
        <taxon>Glomeromycetes</taxon>
        <taxon>Diversisporales</taxon>
        <taxon>Gigasporaceae</taxon>
        <taxon>Racocetra</taxon>
    </lineage>
</organism>
<feature type="non-terminal residue" evidence="1">
    <location>
        <position position="1"/>
    </location>
</feature>
<proteinExistence type="predicted"/>
<sequence length="138" mass="15244">RSMMRYLCYQSRPNLVPAVAVIRGGFPLSVINGPKESLGSPSKTIQRTIGLRAGIRTSRPIESSYLSTFALRPGGPNMKLLKAHPLLVLANSYLIDSPAPRVTLAMHYLPSIDAAFCSVEHIMRDVNNGWLIRYLHAN</sequence>
<evidence type="ECO:0000313" key="2">
    <source>
        <dbReference type="Proteomes" id="UP000789920"/>
    </source>
</evidence>
<gene>
    <name evidence="1" type="ORF">RPERSI_LOCUS29182</name>
</gene>
<feature type="non-terminal residue" evidence="1">
    <location>
        <position position="138"/>
    </location>
</feature>
<accession>A0ACA9SBR6</accession>
<name>A0ACA9SBR6_9GLOM</name>
<protein>
    <submittedName>
        <fullName evidence="1">9649_t:CDS:1</fullName>
    </submittedName>
</protein>
<reference evidence="1" key="1">
    <citation type="submission" date="2021-06" db="EMBL/GenBank/DDBJ databases">
        <authorList>
            <person name="Kallberg Y."/>
            <person name="Tangrot J."/>
            <person name="Rosling A."/>
        </authorList>
    </citation>
    <scope>NUCLEOTIDE SEQUENCE</scope>
    <source>
        <strain evidence="1">MA461A</strain>
    </source>
</reference>
<dbReference type="EMBL" id="CAJVQC010108968">
    <property type="protein sequence ID" value="CAG8834379.1"/>
    <property type="molecule type" value="Genomic_DNA"/>
</dbReference>
<comment type="caution">
    <text evidence="1">The sequence shown here is derived from an EMBL/GenBank/DDBJ whole genome shotgun (WGS) entry which is preliminary data.</text>
</comment>
<evidence type="ECO:0000313" key="1">
    <source>
        <dbReference type="EMBL" id="CAG8834379.1"/>
    </source>
</evidence>
<dbReference type="Proteomes" id="UP000789920">
    <property type="component" value="Unassembled WGS sequence"/>
</dbReference>